<reference evidence="2 3" key="1">
    <citation type="submission" date="2023-11" db="EMBL/GenBank/DDBJ databases">
        <authorList>
            <person name="Cook R."/>
            <person name="Crisci M."/>
            <person name="Pye H."/>
            <person name="Adriaenssens E."/>
            <person name="Santini J."/>
        </authorList>
    </citation>
    <scope>NUCLEOTIDE SEQUENCE [LARGE SCALE GENOMIC DNA]</scope>
    <source>
        <strain evidence="2">Lak_Megaphage_RVC_JS4_GC31</strain>
    </source>
</reference>
<organism evidence="2 3">
    <name type="scientific">phage Lak_Megaphage_RVC_JS4_GC31</name>
    <dbReference type="NCBI Taxonomy" id="3109228"/>
    <lineage>
        <taxon>Viruses</taxon>
        <taxon>Duplodnaviria</taxon>
        <taxon>Heunggongvirae</taxon>
        <taxon>Uroviricota</taxon>
        <taxon>Caudoviricetes</taxon>
        <taxon>Caudoviricetes code 15 clade</taxon>
    </lineage>
</organism>
<protein>
    <recommendedName>
        <fullName evidence="4">Tail fiber protein</fullName>
    </recommendedName>
</protein>
<dbReference type="EMBL" id="OR769222">
    <property type="protein sequence ID" value="WQJ52895.1"/>
    <property type="molecule type" value="Genomic_DNA"/>
</dbReference>
<keyword evidence="1" id="KW-0175">Coiled coil</keyword>
<sequence length="414" mass="46210">MALNLDDYNRPTAATQLSDSLVHSYIKKCFMNYDIAEQTLLNKVLLPGEVAFAYYYDELSPSGQSTIAAVGPLTHGSCNIIFKNSVTIDAIRDRLMSTITDVNSSINYLREELLESINKALNHLDSSLNDAMEQFAGASNTYQIQINNISTNIVKGDTSIMNVINSSYNKLSAQVSDNYNTLNKLIRDISNGLYDKIEEGDTSIIKYINEKLTEGFDSNSANTSDLIDKNNNSLNDSIIRFKDAINNKIDNVSSLLTAKIGNLHVDVSNLQIDVNTNRNLYYNLEHKYKHLFDTSAVEEFVNNKQSSLQVLIEKADSKLSGLQVLIETADSKLSGLQDLIEETDSKLSGLQDYETRISNVEDRISDISSYASADTIRNIETNISSLLEEVENIKQRLNHIDEIKDSSNLPNNTI</sequence>
<evidence type="ECO:0000313" key="2">
    <source>
        <dbReference type="EMBL" id="WQJ52895.1"/>
    </source>
</evidence>
<proteinExistence type="predicted"/>
<name>A0ABZ0Z128_9CAUD</name>
<evidence type="ECO:0008006" key="4">
    <source>
        <dbReference type="Google" id="ProtNLM"/>
    </source>
</evidence>
<dbReference type="Proteomes" id="UP001349343">
    <property type="component" value="Segment"/>
</dbReference>
<keyword evidence="3" id="KW-1185">Reference proteome</keyword>
<evidence type="ECO:0000256" key="1">
    <source>
        <dbReference type="SAM" id="Coils"/>
    </source>
</evidence>
<evidence type="ECO:0000313" key="3">
    <source>
        <dbReference type="Proteomes" id="UP001349343"/>
    </source>
</evidence>
<feature type="coiled-coil region" evidence="1">
    <location>
        <begin position="376"/>
        <end position="403"/>
    </location>
</feature>
<accession>A0ABZ0Z128</accession>